<name>A0A2R6X6F7_MARPO</name>
<reference evidence="2" key="1">
    <citation type="journal article" date="2017" name="Cell">
        <title>Insights into land plant evolution garnered from the Marchantia polymorpha genome.</title>
        <authorList>
            <person name="Bowman J.L."/>
            <person name="Kohchi T."/>
            <person name="Yamato K.T."/>
            <person name="Jenkins J."/>
            <person name="Shu S."/>
            <person name="Ishizaki K."/>
            <person name="Yamaoka S."/>
            <person name="Nishihama R."/>
            <person name="Nakamura Y."/>
            <person name="Berger F."/>
            <person name="Adam C."/>
            <person name="Aki S.S."/>
            <person name="Althoff F."/>
            <person name="Araki T."/>
            <person name="Arteaga-Vazquez M.A."/>
            <person name="Balasubrmanian S."/>
            <person name="Barry K."/>
            <person name="Bauer D."/>
            <person name="Boehm C.R."/>
            <person name="Briginshaw L."/>
            <person name="Caballero-Perez J."/>
            <person name="Catarino B."/>
            <person name="Chen F."/>
            <person name="Chiyoda S."/>
            <person name="Chovatia M."/>
            <person name="Davies K.M."/>
            <person name="Delmans M."/>
            <person name="Demura T."/>
            <person name="Dierschke T."/>
            <person name="Dolan L."/>
            <person name="Dorantes-Acosta A.E."/>
            <person name="Eklund D.M."/>
            <person name="Florent S.N."/>
            <person name="Flores-Sandoval E."/>
            <person name="Fujiyama A."/>
            <person name="Fukuzawa H."/>
            <person name="Galik B."/>
            <person name="Grimanelli D."/>
            <person name="Grimwood J."/>
            <person name="Grossniklaus U."/>
            <person name="Hamada T."/>
            <person name="Haseloff J."/>
            <person name="Hetherington A.J."/>
            <person name="Higo A."/>
            <person name="Hirakawa Y."/>
            <person name="Hundley H.N."/>
            <person name="Ikeda Y."/>
            <person name="Inoue K."/>
            <person name="Inoue S.I."/>
            <person name="Ishida S."/>
            <person name="Jia Q."/>
            <person name="Kakita M."/>
            <person name="Kanazawa T."/>
            <person name="Kawai Y."/>
            <person name="Kawashima T."/>
            <person name="Kennedy M."/>
            <person name="Kinose K."/>
            <person name="Kinoshita T."/>
            <person name="Kohara Y."/>
            <person name="Koide E."/>
            <person name="Komatsu K."/>
            <person name="Kopischke S."/>
            <person name="Kubo M."/>
            <person name="Kyozuka J."/>
            <person name="Lagercrantz U."/>
            <person name="Lin S.S."/>
            <person name="Lindquist E."/>
            <person name="Lipzen A.M."/>
            <person name="Lu C.W."/>
            <person name="De Luna E."/>
            <person name="Martienssen R.A."/>
            <person name="Minamino N."/>
            <person name="Mizutani M."/>
            <person name="Mizutani M."/>
            <person name="Mochizuki N."/>
            <person name="Monte I."/>
            <person name="Mosher R."/>
            <person name="Nagasaki H."/>
            <person name="Nakagami H."/>
            <person name="Naramoto S."/>
            <person name="Nishitani K."/>
            <person name="Ohtani M."/>
            <person name="Okamoto T."/>
            <person name="Okumura M."/>
            <person name="Phillips J."/>
            <person name="Pollak B."/>
            <person name="Reinders A."/>
            <person name="Rovekamp M."/>
            <person name="Sano R."/>
            <person name="Sawa S."/>
            <person name="Schmid M.W."/>
            <person name="Shirakawa M."/>
            <person name="Solano R."/>
            <person name="Spunde A."/>
            <person name="Suetsugu N."/>
            <person name="Sugano S."/>
            <person name="Sugiyama A."/>
            <person name="Sun R."/>
            <person name="Suzuki Y."/>
            <person name="Takenaka M."/>
            <person name="Takezawa D."/>
            <person name="Tomogane H."/>
            <person name="Tsuzuki M."/>
            <person name="Ueda T."/>
            <person name="Umeda M."/>
            <person name="Ward J.M."/>
            <person name="Watanabe Y."/>
            <person name="Yazaki K."/>
            <person name="Yokoyama R."/>
            <person name="Yoshitake Y."/>
            <person name="Yotsui I."/>
            <person name="Zachgo S."/>
            <person name="Schmutz J."/>
        </authorList>
    </citation>
    <scope>NUCLEOTIDE SEQUENCE [LARGE SCALE GENOMIC DNA]</scope>
    <source>
        <strain evidence="2">Tak-1</strain>
    </source>
</reference>
<accession>A0A2R6X6F7</accession>
<protein>
    <submittedName>
        <fullName evidence="1">Uncharacterized protein</fullName>
    </submittedName>
</protein>
<gene>
    <name evidence="1" type="ORF">MARPO_0033s0084</name>
</gene>
<organism evidence="1 2">
    <name type="scientific">Marchantia polymorpha</name>
    <name type="common">Common liverwort</name>
    <name type="synonym">Marchantia aquatica</name>
    <dbReference type="NCBI Taxonomy" id="3197"/>
    <lineage>
        <taxon>Eukaryota</taxon>
        <taxon>Viridiplantae</taxon>
        <taxon>Streptophyta</taxon>
        <taxon>Embryophyta</taxon>
        <taxon>Marchantiophyta</taxon>
        <taxon>Marchantiopsida</taxon>
        <taxon>Marchantiidae</taxon>
        <taxon>Marchantiales</taxon>
        <taxon>Marchantiaceae</taxon>
        <taxon>Marchantia</taxon>
    </lineage>
</organism>
<evidence type="ECO:0000313" key="2">
    <source>
        <dbReference type="Proteomes" id="UP000244005"/>
    </source>
</evidence>
<sequence>MVYPSNTRFEDLIDICGIRSQNIVAKNTEDLLRSILFPIDLKKNIRCPLWTIRGLPLFPLAIASFEELLCQDVESRLCALFRIHPHSDGGVSELSFYEAIIFLLSKLMMCIALIFYDFEESLNVIALYDFKKSFNWHGGHGSSQ</sequence>
<dbReference type="AlphaFoldDB" id="A0A2R6X6F7"/>
<dbReference type="EMBL" id="KZ772705">
    <property type="protein sequence ID" value="PTQ41676.1"/>
    <property type="molecule type" value="Genomic_DNA"/>
</dbReference>
<dbReference type="Proteomes" id="UP000244005">
    <property type="component" value="Unassembled WGS sequence"/>
</dbReference>
<proteinExistence type="predicted"/>
<evidence type="ECO:0000313" key="1">
    <source>
        <dbReference type="EMBL" id="PTQ41676.1"/>
    </source>
</evidence>
<keyword evidence="2" id="KW-1185">Reference proteome</keyword>